<reference evidence="2 3" key="1">
    <citation type="submission" date="2024-08" db="EMBL/GenBank/DDBJ databases">
        <authorList>
            <person name="Ishaq N."/>
        </authorList>
    </citation>
    <scope>NUCLEOTIDE SEQUENCE [LARGE SCALE GENOMIC DNA]</scope>
    <source>
        <strain evidence="2 3">DSM 18651</strain>
    </source>
</reference>
<sequence length="129" mass="13963">MKRAILTIFLFELMGVTAVGADIPEVIQVNSDISVSCFFTVNKLRNQSSQVYRIVSSSPRNCGAIDEVTGRVLTTQVKLHCPHGYEPTGIPRGGPVGSLGVEIFYQAQGMCRAIYNLPIDSSSLEGISQ</sequence>
<dbReference type="Proteomes" id="UP001569428">
    <property type="component" value="Unassembled WGS sequence"/>
</dbReference>
<gene>
    <name evidence="2" type="ORF">ACCI49_00705</name>
</gene>
<dbReference type="RefSeq" id="WP_371837044.1">
    <property type="nucleotide sequence ID" value="NZ_JBGMEK010000001.1"/>
</dbReference>
<name>A0ABV4NTK7_9GAMM</name>
<organism evidence="2 3">
    <name type="scientific">Microbulbifer epialgicus</name>
    <dbReference type="NCBI Taxonomy" id="393907"/>
    <lineage>
        <taxon>Bacteria</taxon>
        <taxon>Pseudomonadati</taxon>
        <taxon>Pseudomonadota</taxon>
        <taxon>Gammaproteobacteria</taxon>
        <taxon>Cellvibrionales</taxon>
        <taxon>Microbulbiferaceae</taxon>
        <taxon>Microbulbifer</taxon>
    </lineage>
</organism>
<keyword evidence="3" id="KW-1185">Reference proteome</keyword>
<evidence type="ECO:0000313" key="3">
    <source>
        <dbReference type="Proteomes" id="UP001569428"/>
    </source>
</evidence>
<feature type="signal peptide" evidence="1">
    <location>
        <begin position="1"/>
        <end position="21"/>
    </location>
</feature>
<protein>
    <submittedName>
        <fullName evidence="2">Uncharacterized protein</fullName>
    </submittedName>
</protein>
<comment type="caution">
    <text evidence="2">The sequence shown here is derived from an EMBL/GenBank/DDBJ whole genome shotgun (WGS) entry which is preliminary data.</text>
</comment>
<proteinExistence type="predicted"/>
<dbReference type="EMBL" id="JBGMEK010000001">
    <property type="protein sequence ID" value="MFA0809423.1"/>
    <property type="molecule type" value="Genomic_DNA"/>
</dbReference>
<accession>A0ABV4NTK7</accession>
<feature type="chain" id="PRO_5046908694" evidence="1">
    <location>
        <begin position="22"/>
        <end position="129"/>
    </location>
</feature>
<evidence type="ECO:0000313" key="2">
    <source>
        <dbReference type="EMBL" id="MFA0809423.1"/>
    </source>
</evidence>
<evidence type="ECO:0000256" key="1">
    <source>
        <dbReference type="SAM" id="SignalP"/>
    </source>
</evidence>
<keyword evidence="1" id="KW-0732">Signal</keyword>